<keyword evidence="3" id="KW-1185">Reference proteome</keyword>
<keyword evidence="2" id="KW-0808">Transferase</keyword>
<dbReference type="PANTHER" id="PTHR48090:SF7">
    <property type="entry name" value="RFBJ PROTEIN"/>
    <property type="match status" value="1"/>
</dbReference>
<dbReference type="EC" id="2.4.-.-" evidence="2"/>
<keyword evidence="2" id="KW-0328">Glycosyltransferase</keyword>
<feature type="domain" description="Glycosyltransferase 2-like" evidence="1">
    <location>
        <begin position="7"/>
        <end position="174"/>
    </location>
</feature>
<evidence type="ECO:0000313" key="3">
    <source>
        <dbReference type="Proteomes" id="UP001597180"/>
    </source>
</evidence>
<dbReference type="RefSeq" id="WP_079911836.1">
    <property type="nucleotide sequence ID" value="NZ_BAABJG010000023.1"/>
</dbReference>
<reference evidence="3" key="1">
    <citation type="journal article" date="2019" name="Int. J. Syst. Evol. Microbiol.">
        <title>The Global Catalogue of Microorganisms (GCM) 10K type strain sequencing project: providing services to taxonomists for standard genome sequencing and annotation.</title>
        <authorList>
            <consortium name="The Broad Institute Genomics Platform"/>
            <consortium name="The Broad Institute Genome Sequencing Center for Infectious Disease"/>
            <person name="Wu L."/>
            <person name="Ma J."/>
        </authorList>
    </citation>
    <scope>NUCLEOTIDE SEQUENCE [LARGE SCALE GENOMIC DNA]</scope>
    <source>
        <strain evidence="3">CCUG 53270</strain>
    </source>
</reference>
<dbReference type="SUPFAM" id="SSF53448">
    <property type="entry name" value="Nucleotide-diphospho-sugar transferases"/>
    <property type="match status" value="1"/>
</dbReference>
<dbReference type="InterPro" id="IPR029044">
    <property type="entry name" value="Nucleotide-diphossugar_trans"/>
</dbReference>
<dbReference type="Gene3D" id="3.90.550.10">
    <property type="entry name" value="Spore Coat Polysaccharide Biosynthesis Protein SpsA, Chain A"/>
    <property type="match status" value="1"/>
</dbReference>
<evidence type="ECO:0000313" key="2">
    <source>
        <dbReference type="EMBL" id="MFD1224278.1"/>
    </source>
</evidence>
<evidence type="ECO:0000259" key="1">
    <source>
        <dbReference type="Pfam" id="PF00535"/>
    </source>
</evidence>
<sequence length="257" mass="29477">MKSNVIVGLPAYNEGNVLPILLMKLEALRAGLEEQLHIIVVDDGSTDDTAAILRDHAAVLPNMRVLTHKHNRGLGEAMSTLLDYVVTHFDYEDVLITLDADNTHSPSIIPDLFAKLRMEELDMVIASRYADGGQELGLAWHRKLFSRGARWFFKLFFPIANVNDYSSGFRCYRVGFLIKAMSYYNGRFITSSGFECMAEIMARFSRMGVRAGEYPLILEYHLKESKSKMNIWRTVIGYFRLLRKVKYNKKWSKEHAL</sequence>
<dbReference type="InterPro" id="IPR001173">
    <property type="entry name" value="Glyco_trans_2-like"/>
</dbReference>
<dbReference type="Pfam" id="PF00535">
    <property type="entry name" value="Glycos_transf_2"/>
    <property type="match status" value="1"/>
</dbReference>
<dbReference type="PANTHER" id="PTHR48090">
    <property type="entry name" value="UNDECAPRENYL-PHOSPHATE 4-DEOXY-4-FORMAMIDO-L-ARABINOSE TRANSFERASE-RELATED"/>
    <property type="match status" value="1"/>
</dbReference>
<comment type="caution">
    <text evidence="2">The sequence shown here is derived from an EMBL/GenBank/DDBJ whole genome shotgun (WGS) entry which is preliminary data.</text>
</comment>
<organism evidence="2 3">
    <name type="scientific">Paenibacillus vulneris</name>
    <dbReference type="NCBI Taxonomy" id="1133364"/>
    <lineage>
        <taxon>Bacteria</taxon>
        <taxon>Bacillati</taxon>
        <taxon>Bacillota</taxon>
        <taxon>Bacilli</taxon>
        <taxon>Bacillales</taxon>
        <taxon>Paenibacillaceae</taxon>
        <taxon>Paenibacillus</taxon>
    </lineage>
</organism>
<accession>A0ABW3UU88</accession>
<dbReference type="InterPro" id="IPR050256">
    <property type="entry name" value="Glycosyltransferase_2"/>
</dbReference>
<proteinExistence type="predicted"/>
<name>A0ABW3UU88_9BACL</name>
<protein>
    <submittedName>
        <fullName evidence="2">Glycosyltransferase</fullName>
        <ecNumber evidence="2">2.4.-.-</ecNumber>
    </submittedName>
</protein>
<gene>
    <name evidence="2" type="ORF">ACFQ4B_29650</name>
</gene>
<dbReference type="EMBL" id="JBHTLU010000043">
    <property type="protein sequence ID" value="MFD1224278.1"/>
    <property type="molecule type" value="Genomic_DNA"/>
</dbReference>
<dbReference type="Proteomes" id="UP001597180">
    <property type="component" value="Unassembled WGS sequence"/>
</dbReference>
<dbReference type="GO" id="GO:0016757">
    <property type="term" value="F:glycosyltransferase activity"/>
    <property type="evidence" value="ECO:0007669"/>
    <property type="project" value="UniProtKB-KW"/>
</dbReference>